<protein>
    <submittedName>
        <fullName evidence="3">Uncharacterized protein</fullName>
    </submittedName>
</protein>
<evidence type="ECO:0000256" key="1">
    <source>
        <dbReference type="SAM" id="Coils"/>
    </source>
</evidence>
<evidence type="ECO:0000313" key="2">
    <source>
        <dbReference type="Proteomes" id="UP000492821"/>
    </source>
</evidence>
<evidence type="ECO:0000313" key="3">
    <source>
        <dbReference type="WBParaSite" id="Pan_g12976.t1"/>
    </source>
</evidence>
<keyword evidence="2" id="KW-1185">Reference proteome</keyword>
<organism evidence="2 3">
    <name type="scientific">Panagrellus redivivus</name>
    <name type="common">Microworm</name>
    <dbReference type="NCBI Taxonomy" id="6233"/>
    <lineage>
        <taxon>Eukaryota</taxon>
        <taxon>Metazoa</taxon>
        <taxon>Ecdysozoa</taxon>
        <taxon>Nematoda</taxon>
        <taxon>Chromadorea</taxon>
        <taxon>Rhabditida</taxon>
        <taxon>Tylenchina</taxon>
        <taxon>Panagrolaimomorpha</taxon>
        <taxon>Panagrolaimoidea</taxon>
        <taxon>Panagrolaimidae</taxon>
        <taxon>Panagrellus</taxon>
    </lineage>
</organism>
<dbReference type="AlphaFoldDB" id="A0A7E4UUM3"/>
<accession>A0A7E4UUM3</accession>
<sequence length="260" mass="30420">MTAPSTKFDEPFTLQLFLKELIPDYDNGLARIKTPAGLRSFLMKQPNLKTYSPLFTHPDFETRWAELYELGRSISSTTMRDAAYDIKTFMEKKNFAVQHFRNYPQKPLRLKDVMATADDEGLSERQCLEMVLNDMKRFRSELQLLQSNEQRYTPDQRNFLSKRISLAKKEIEKMEVNLSKMPQQAEKRKKTDDAVVENLEMPPAKKRGLVAVDFFKAMNPGLSENEQYEKFCYLSESDRSVYELMEERHAQLAVLFNKDA</sequence>
<keyword evidence="1" id="KW-0175">Coiled coil</keyword>
<dbReference type="Proteomes" id="UP000492821">
    <property type="component" value="Unassembled WGS sequence"/>
</dbReference>
<feature type="coiled-coil region" evidence="1">
    <location>
        <begin position="128"/>
        <end position="177"/>
    </location>
</feature>
<name>A0A7E4UUM3_PANRE</name>
<dbReference type="WBParaSite" id="Pan_g12976.t1">
    <property type="protein sequence ID" value="Pan_g12976.t1"/>
    <property type="gene ID" value="Pan_g12976"/>
</dbReference>
<reference evidence="3" key="2">
    <citation type="submission" date="2020-10" db="UniProtKB">
        <authorList>
            <consortium name="WormBaseParasite"/>
        </authorList>
    </citation>
    <scope>IDENTIFICATION</scope>
</reference>
<proteinExistence type="predicted"/>
<reference evidence="2" key="1">
    <citation type="journal article" date="2013" name="Genetics">
        <title>The draft genome and transcriptome of Panagrellus redivivus are shaped by the harsh demands of a free-living lifestyle.</title>
        <authorList>
            <person name="Srinivasan J."/>
            <person name="Dillman A.R."/>
            <person name="Macchietto M.G."/>
            <person name="Heikkinen L."/>
            <person name="Lakso M."/>
            <person name="Fracchia K.M."/>
            <person name="Antoshechkin I."/>
            <person name="Mortazavi A."/>
            <person name="Wong G."/>
            <person name="Sternberg P.W."/>
        </authorList>
    </citation>
    <scope>NUCLEOTIDE SEQUENCE [LARGE SCALE GENOMIC DNA]</scope>
    <source>
        <strain evidence="2">MT8872</strain>
    </source>
</reference>